<protein>
    <recommendedName>
        <fullName evidence="2">Phosphatidic acid phosphatase type 2/haloperoxidase domain-containing protein</fullName>
    </recommendedName>
</protein>
<dbReference type="SMART" id="SM00014">
    <property type="entry name" value="acidPPc"/>
    <property type="match status" value="1"/>
</dbReference>
<evidence type="ECO:0000313" key="4">
    <source>
        <dbReference type="Proteomes" id="UP000231581"/>
    </source>
</evidence>
<dbReference type="Gene3D" id="1.20.144.10">
    <property type="entry name" value="Phosphatidic acid phosphatase type 2/haloperoxidase"/>
    <property type="match status" value="1"/>
</dbReference>
<reference evidence="3 4" key="1">
    <citation type="submission" date="2017-09" db="EMBL/GenBank/DDBJ databases">
        <title>Depth-based differentiation of microbial function through sediment-hosted aquifers and enrichment of novel symbionts in the deep terrestrial subsurface.</title>
        <authorList>
            <person name="Probst A.J."/>
            <person name="Ladd B."/>
            <person name="Jarett J.K."/>
            <person name="Geller-Mcgrath D.E."/>
            <person name="Sieber C.M."/>
            <person name="Emerson J.B."/>
            <person name="Anantharaman K."/>
            <person name="Thomas B.C."/>
            <person name="Malmstrom R."/>
            <person name="Stieglmeier M."/>
            <person name="Klingl A."/>
            <person name="Woyke T."/>
            <person name="Ryan C.M."/>
            <person name="Banfield J.F."/>
        </authorList>
    </citation>
    <scope>NUCLEOTIDE SEQUENCE [LARGE SCALE GENOMIC DNA]</scope>
    <source>
        <strain evidence="3">CG22_combo_CG10-13_8_21_14_all_47_17</strain>
    </source>
</reference>
<evidence type="ECO:0000259" key="2">
    <source>
        <dbReference type="SMART" id="SM00014"/>
    </source>
</evidence>
<organism evidence="3 4">
    <name type="scientific">Candidatus Uhrbacteria bacterium CG22_combo_CG10-13_8_21_14_all_47_17</name>
    <dbReference type="NCBI Taxonomy" id="1975041"/>
    <lineage>
        <taxon>Bacteria</taxon>
        <taxon>Candidatus Uhriibacteriota</taxon>
    </lineage>
</organism>
<keyword evidence="1" id="KW-0472">Membrane</keyword>
<gene>
    <name evidence="3" type="ORF">COX00_00335</name>
</gene>
<dbReference type="SUPFAM" id="SSF48317">
    <property type="entry name" value="Acid phosphatase/Vanadium-dependent haloperoxidase"/>
    <property type="match status" value="1"/>
</dbReference>
<evidence type="ECO:0000313" key="3">
    <source>
        <dbReference type="EMBL" id="PIP60977.1"/>
    </source>
</evidence>
<keyword evidence="1" id="KW-1133">Transmembrane helix</keyword>
<dbReference type="InterPro" id="IPR036938">
    <property type="entry name" value="PAP2/HPO_sf"/>
</dbReference>
<proteinExistence type="predicted"/>
<keyword evidence="1" id="KW-0812">Transmembrane</keyword>
<feature type="transmembrane region" description="Helical" evidence="1">
    <location>
        <begin position="149"/>
        <end position="168"/>
    </location>
</feature>
<dbReference type="InterPro" id="IPR000326">
    <property type="entry name" value="PAP2/HPO"/>
</dbReference>
<dbReference type="Proteomes" id="UP000231581">
    <property type="component" value="Unassembled WGS sequence"/>
</dbReference>
<feature type="domain" description="Phosphatidic acid phosphatase type 2/haloperoxidase" evidence="2">
    <location>
        <begin position="55"/>
        <end position="164"/>
    </location>
</feature>
<dbReference type="Pfam" id="PF01569">
    <property type="entry name" value="PAP2"/>
    <property type="match status" value="1"/>
</dbReference>
<comment type="caution">
    <text evidence="3">The sequence shown here is derived from an EMBL/GenBank/DDBJ whole genome shotgun (WGS) entry which is preliminary data.</text>
</comment>
<dbReference type="PANTHER" id="PTHR14969">
    <property type="entry name" value="SPHINGOSINE-1-PHOSPHATE PHOSPHOHYDROLASE"/>
    <property type="match status" value="1"/>
</dbReference>
<dbReference type="AlphaFoldDB" id="A0A2H0BTH3"/>
<feature type="transmembrane region" description="Helical" evidence="1">
    <location>
        <begin position="20"/>
        <end position="45"/>
    </location>
</feature>
<name>A0A2H0BTH3_9BACT</name>
<accession>A0A2H0BTH3</accession>
<sequence length="178" mass="19403">MSQDLVGVLQVQQWLSGPFGVFVSVFLSRYLIFILGGFVAILGYLPGRKFFRSSTYEAGWAALISFFLAYGLGKLVGRQRPFFASPLVEQRIPMPLTTHSFPSAHATVAFSLAMSLALAHPALGALAFVLAILVALGRVAAGVHYPSDVIAGAVLGVFSAFCIHWYRLKMLPKIRRRS</sequence>
<dbReference type="PANTHER" id="PTHR14969:SF13">
    <property type="entry name" value="AT30094P"/>
    <property type="match status" value="1"/>
</dbReference>
<evidence type="ECO:0000256" key="1">
    <source>
        <dbReference type="SAM" id="Phobius"/>
    </source>
</evidence>
<dbReference type="EMBL" id="PCSZ01000009">
    <property type="protein sequence ID" value="PIP60977.1"/>
    <property type="molecule type" value="Genomic_DNA"/>
</dbReference>
<feature type="transmembrane region" description="Helical" evidence="1">
    <location>
        <begin position="57"/>
        <end position="76"/>
    </location>
</feature>